<dbReference type="EMBL" id="BONF01000008">
    <property type="protein sequence ID" value="GIF80002.1"/>
    <property type="molecule type" value="Genomic_DNA"/>
</dbReference>
<organism evidence="1 2">
    <name type="scientific">Catellatospora bangladeshensis</name>
    <dbReference type="NCBI Taxonomy" id="310355"/>
    <lineage>
        <taxon>Bacteria</taxon>
        <taxon>Bacillati</taxon>
        <taxon>Actinomycetota</taxon>
        <taxon>Actinomycetes</taxon>
        <taxon>Micromonosporales</taxon>
        <taxon>Micromonosporaceae</taxon>
        <taxon>Catellatospora</taxon>
    </lineage>
</organism>
<dbReference type="Gene3D" id="1.10.530.10">
    <property type="match status" value="1"/>
</dbReference>
<dbReference type="InterPro" id="IPR023346">
    <property type="entry name" value="Lysozyme-like_dom_sf"/>
</dbReference>
<dbReference type="Proteomes" id="UP000601223">
    <property type="component" value="Unassembled WGS sequence"/>
</dbReference>
<comment type="caution">
    <text evidence="1">The sequence shown here is derived from an EMBL/GenBank/DDBJ whole genome shotgun (WGS) entry which is preliminary data.</text>
</comment>
<accession>A0A8J3JGC7</accession>
<evidence type="ECO:0000313" key="1">
    <source>
        <dbReference type="EMBL" id="GIF80002.1"/>
    </source>
</evidence>
<name>A0A8J3JGC7_9ACTN</name>
<protein>
    <recommendedName>
        <fullName evidence="3">Lytic transglycosylase domain-containing protein</fullName>
    </recommendedName>
</protein>
<reference evidence="1 2" key="1">
    <citation type="submission" date="2021-01" db="EMBL/GenBank/DDBJ databases">
        <title>Whole genome shotgun sequence of Catellatospora bangladeshensis NBRC 107357.</title>
        <authorList>
            <person name="Komaki H."/>
            <person name="Tamura T."/>
        </authorList>
    </citation>
    <scope>NUCLEOTIDE SEQUENCE [LARGE SCALE GENOMIC DNA]</scope>
    <source>
        <strain evidence="1 2">NBRC 107357</strain>
    </source>
</reference>
<gene>
    <name evidence="1" type="ORF">Cba03nite_13510</name>
</gene>
<sequence>MSRQRRAPRRARPATTRYAIRAVAVLTLVGGVAGAFRLDDSARWQQDSIAAGHQAQIVAHAESAALTLQQQGLLKEAQDRAAIEAKAAAARAAAVDREASRRGANRTVNFGPIPKSCSEFSGNRAIGCALVLEAGMDLTQMACLNKLWTRESGWNHKAENKGSGAYGIPQALPGDKMASIADDWRTNPVTQIKWGLGYIKNRHKTPCGAWAHSEAKGWY</sequence>
<evidence type="ECO:0008006" key="3">
    <source>
        <dbReference type="Google" id="ProtNLM"/>
    </source>
</evidence>
<keyword evidence="2" id="KW-1185">Reference proteome</keyword>
<evidence type="ECO:0000313" key="2">
    <source>
        <dbReference type="Proteomes" id="UP000601223"/>
    </source>
</evidence>
<dbReference type="SUPFAM" id="SSF53955">
    <property type="entry name" value="Lysozyme-like"/>
    <property type="match status" value="1"/>
</dbReference>
<dbReference type="AlphaFoldDB" id="A0A8J3JGC7"/>
<proteinExistence type="predicted"/>
<dbReference type="RefSeq" id="WP_346110935.1">
    <property type="nucleotide sequence ID" value="NZ_BONF01000008.1"/>
</dbReference>